<dbReference type="Proteomes" id="UP000231693">
    <property type="component" value="Unassembled WGS sequence"/>
</dbReference>
<keyword evidence="8" id="KW-0862">Zinc</keyword>
<dbReference type="GO" id="GO:0046872">
    <property type="term" value="F:metal ion binding"/>
    <property type="evidence" value="ECO:0007669"/>
    <property type="project" value="UniProtKB-KW"/>
</dbReference>
<name>A0A2M9CEQ6_9CELL</name>
<dbReference type="GO" id="GO:0005524">
    <property type="term" value="F:ATP binding"/>
    <property type="evidence" value="ECO:0007669"/>
    <property type="project" value="UniProtKB-KW"/>
</dbReference>
<feature type="compositionally biased region" description="Low complexity" evidence="12">
    <location>
        <begin position="769"/>
        <end position="816"/>
    </location>
</feature>
<dbReference type="GO" id="GO:0009360">
    <property type="term" value="C:DNA polymerase III complex"/>
    <property type="evidence" value="ECO:0007669"/>
    <property type="project" value="InterPro"/>
</dbReference>
<dbReference type="GO" id="GO:0003887">
    <property type="term" value="F:DNA-directed DNA polymerase activity"/>
    <property type="evidence" value="ECO:0007669"/>
    <property type="project" value="UniProtKB-KW"/>
</dbReference>
<feature type="region of interest" description="Disordered" evidence="12">
    <location>
        <begin position="426"/>
        <end position="650"/>
    </location>
</feature>
<dbReference type="EC" id="2.7.7.7" evidence="2"/>
<keyword evidence="6" id="KW-0479">Metal-binding</keyword>
<evidence type="ECO:0000313" key="14">
    <source>
        <dbReference type="EMBL" id="PJJ70335.1"/>
    </source>
</evidence>
<feature type="domain" description="AAA+ ATPase" evidence="13">
    <location>
        <begin position="46"/>
        <end position="194"/>
    </location>
</feature>
<dbReference type="CDD" id="cd00009">
    <property type="entry name" value="AAA"/>
    <property type="match status" value="1"/>
</dbReference>
<evidence type="ECO:0000256" key="5">
    <source>
        <dbReference type="ARBA" id="ARBA00022705"/>
    </source>
</evidence>
<feature type="compositionally biased region" description="Basic and acidic residues" evidence="12">
    <location>
        <begin position="518"/>
        <end position="527"/>
    </location>
</feature>
<dbReference type="Pfam" id="PF22608">
    <property type="entry name" value="DNAX_ATPase_lid"/>
    <property type="match status" value="1"/>
</dbReference>
<dbReference type="Gene3D" id="1.20.272.10">
    <property type="match status" value="1"/>
</dbReference>
<feature type="compositionally biased region" description="Low complexity" evidence="12">
    <location>
        <begin position="892"/>
        <end position="908"/>
    </location>
</feature>
<keyword evidence="7" id="KW-0547">Nucleotide-binding</keyword>
<dbReference type="CDD" id="cd18137">
    <property type="entry name" value="HLD_clamp_pol_III_gamma_tau"/>
    <property type="match status" value="1"/>
</dbReference>
<dbReference type="Pfam" id="PF13177">
    <property type="entry name" value="DNA_pol3_delta2"/>
    <property type="match status" value="1"/>
</dbReference>
<dbReference type="InterPro" id="IPR050238">
    <property type="entry name" value="DNA_Rep/Repair_Clamp_Loader"/>
</dbReference>
<keyword evidence="4" id="KW-0548">Nucleotidyltransferase</keyword>
<feature type="compositionally biased region" description="Acidic residues" evidence="12">
    <location>
        <begin position="922"/>
        <end position="931"/>
    </location>
</feature>
<dbReference type="InterPro" id="IPR003593">
    <property type="entry name" value="AAA+_ATPase"/>
</dbReference>
<dbReference type="SMART" id="SM00382">
    <property type="entry name" value="AAA"/>
    <property type="match status" value="1"/>
</dbReference>
<dbReference type="InterPro" id="IPR045085">
    <property type="entry name" value="HLD_clamp_pol_III_gamma_tau"/>
</dbReference>
<dbReference type="Pfam" id="PF12169">
    <property type="entry name" value="DNA_pol3_gamma3"/>
    <property type="match status" value="1"/>
</dbReference>
<dbReference type="SUPFAM" id="SSF48019">
    <property type="entry name" value="post-AAA+ oligomerization domain-like"/>
    <property type="match status" value="1"/>
</dbReference>
<evidence type="ECO:0000256" key="4">
    <source>
        <dbReference type="ARBA" id="ARBA00022695"/>
    </source>
</evidence>
<dbReference type="AlphaFoldDB" id="A0A2M9CEQ6"/>
<feature type="compositionally biased region" description="Low complexity" evidence="12">
    <location>
        <begin position="448"/>
        <end position="483"/>
    </location>
</feature>
<evidence type="ECO:0000256" key="11">
    <source>
        <dbReference type="ARBA" id="ARBA00049244"/>
    </source>
</evidence>
<dbReference type="FunFam" id="3.40.50.300:FF:000014">
    <property type="entry name" value="DNA polymerase III subunit gamma/tau"/>
    <property type="match status" value="1"/>
</dbReference>
<dbReference type="PANTHER" id="PTHR11669:SF0">
    <property type="entry name" value="PROTEIN STICHEL-LIKE 2"/>
    <property type="match status" value="1"/>
</dbReference>
<evidence type="ECO:0000256" key="12">
    <source>
        <dbReference type="SAM" id="MobiDB-lite"/>
    </source>
</evidence>
<evidence type="ECO:0000256" key="8">
    <source>
        <dbReference type="ARBA" id="ARBA00022833"/>
    </source>
</evidence>
<proteinExistence type="inferred from homology"/>
<feature type="compositionally biased region" description="Basic and acidic residues" evidence="12">
    <location>
        <begin position="501"/>
        <end position="510"/>
    </location>
</feature>
<accession>A0A2M9CEQ6</accession>
<dbReference type="Gene3D" id="3.40.50.300">
    <property type="entry name" value="P-loop containing nucleotide triphosphate hydrolases"/>
    <property type="match status" value="1"/>
</dbReference>
<dbReference type="NCBIfam" id="TIGR02397">
    <property type="entry name" value="dnaX_nterm"/>
    <property type="match status" value="1"/>
</dbReference>
<dbReference type="Gene3D" id="1.10.8.60">
    <property type="match status" value="1"/>
</dbReference>
<comment type="catalytic activity">
    <reaction evidence="11">
        <text>DNA(n) + a 2'-deoxyribonucleoside 5'-triphosphate = DNA(n+1) + diphosphate</text>
        <dbReference type="Rhea" id="RHEA:22508"/>
        <dbReference type="Rhea" id="RHEA-COMP:17339"/>
        <dbReference type="Rhea" id="RHEA-COMP:17340"/>
        <dbReference type="ChEBI" id="CHEBI:33019"/>
        <dbReference type="ChEBI" id="CHEBI:61560"/>
        <dbReference type="ChEBI" id="CHEBI:173112"/>
        <dbReference type="EC" id="2.7.7.7"/>
    </reaction>
</comment>
<feature type="compositionally biased region" description="Low complexity" evidence="12">
    <location>
        <begin position="426"/>
        <end position="435"/>
    </location>
</feature>
<keyword evidence="9" id="KW-0067">ATP-binding</keyword>
<dbReference type="PANTHER" id="PTHR11669">
    <property type="entry name" value="REPLICATION FACTOR C / DNA POLYMERASE III GAMMA-TAU SUBUNIT"/>
    <property type="match status" value="1"/>
</dbReference>
<keyword evidence="10" id="KW-0239">DNA-directed DNA polymerase</keyword>
<feature type="compositionally biased region" description="Acidic residues" evidence="12">
    <location>
        <begin position="588"/>
        <end position="624"/>
    </location>
</feature>
<gene>
    <name evidence="14" type="ORF">CLV28_2167</name>
</gene>
<dbReference type="SUPFAM" id="SSF52540">
    <property type="entry name" value="P-loop containing nucleoside triphosphate hydrolases"/>
    <property type="match status" value="1"/>
</dbReference>
<dbReference type="InterPro" id="IPR027417">
    <property type="entry name" value="P-loop_NTPase"/>
</dbReference>
<dbReference type="InterPro" id="IPR012763">
    <property type="entry name" value="DNA_pol_III_sug/sutau_N"/>
</dbReference>
<dbReference type="NCBIfam" id="NF005846">
    <property type="entry name" value="PRK07764.1-6"/>
    <property type="match status" value="1"/>
</dbReference>
<evidence type="ECO:0000256" key="9">
    <source>
        <dbReference type="ARBA" id="ARBA00022840"/>
    </source>
</evidence>
<evidence type="ECO:0000256" key="10">
    <source>
        <dbReference type="ARBA" id="ARBA00022932"/>
    </source>
</evidence>
<feature type="region of interest" description="Disordered" evidence="12">
    <location>
        <begin position="864"/>
        <end position="931"/>
    </location>
</feature>
<keyword evidence="3" id="KW-0808">Transferase</keyword>
<dbReference type="EMBL" id="PGFE01000003">
    <property type="protein sequence ID" value="PJJ70335.1"/>
    <property type="molecule type" value="Genomic_DNA"/>
</dbReference>
<evidence type="ECO:0000313" key="15">
    <source>
        <dbReference type="Proteomes" id="UP000231693"/>
    </source>
</evidence>
<evidence type="ECO:0000256" key="2">
    <source>
        <dbReference type="ARBA" id="ARBA00012417"/>
    </source>
</evidence>
<feature type="region of interest" description="Disordered" evidence="12">
    <location>
        <begin position="730"/>
        <end position="816"/>
    </location>
</feature>
<comment type="similarity">
    <text evidence="1">Belongs to the DnaX/STICHEL family.</text>
</comment>
<evidence type="ECO:0000259" key="13">
    <source>
        <dbReference type="SMART" id="SM00382"/>
    </source>
</evidence>
<comment type="caution">
    <text evidence="14">The sequence shown here is derived from an EMBL/GenBank/DDBJ whole genome shotgun (WGS) entry which is preliminary data.</text>
</comment>
<dbReference type="GO" id="GO:0003677">
    <property type="term" value="F:DNA binding"/>
    <property type="evidence" value="ECO:0007669"/>
    <property type="project" value="InterPro"/>
</dbReference>
<evidence type="ECO:0000256" key="7">
    <source>
        <dbReference type="ARBA" id="ARBA00022741"/>
    </source>
</evidence>
<evidence type="ECO:0000256" key="1">
    <source>
        <dbReference type="ARBA" id="ARBA00006360"/>
    </source>
</evidence>
<feature type="compositionally biased region" description="Low complexity" evidence="12">
    <location>
        <begin position="530"/>
        <end position="542"/>
    </location>
</feature>
<feature type="compositionally biased region" description="Basic and acidic residues" evidence="12">
    <location>
        <begin position="755"/>
        <end position="764"/>
    </location>
</feature>
<sequence>MWADPSRVAGVSTALYRRYRPDDFAEMIGQDHVTGPLMQALRSGRVNHAYLFSGPRGCGKTTSARILARCLNCAEGPTPTPCGTCDSCVDLARGGSGSLDVVEIDAASHNGVDDARDLRERAAFAPSRDRYKIFILDEAHMVTPQGFNALLKIVEEPPPHIKFIFATTEPDKVIGTIRSRTHHYPFRLVPPDVLGPYLEQLCGAEGIAIGAGVVPLVTRAGGGSVRDSLSVMDQLIAGAENGEVDYERAVALLGFTHATLLDDVVDALATRDGAAIFRVVDHVIATGHEPRRFVEDLLERLRDLVVLAVSGDAADAVLRDVPTDQLDRMRTQAAALGLAELSRAADLANAALTEMAGATSPRLHLELLCARLLVPAADGAGGLAARVDQLERGFASGTPVTAAPAGSAVPVGTATVAGAGPVGVPSVPGAPAGGPRVEPVQSGRRDPQAAARGAAAARAALEATRARSTGPATAAGTGETPEPARGPQPVARVSDDAGTGHPERAWDVARGESSVDGARADESRADEIATDQATTDQATTDQVPADELPDDATSVDPSAGVTGDDVTPVSEVSDSDEPPVSEPPVGDGPDDEPPVDEPLVDVAPDDVAPDDAVPDDVAPDDAVPDDVAPADGRTAGEPAQGAPARAIPADEVKQRLRERWADFMADVRSTESRIELVLRGNAAWDFADGAVLLALRDASALDRLDSLHGRDVLQSAASRAIGAAVRVEVSAPQPEARAPHENSATSPEAGDPEPEPERAARSAADEADAAWLAGTSATRPTGSASTGSTSAGAASSGIPAGSAPDGAASAGATSAGPSVGALPAGAMSADATAAGAISAGALPAGAASGASAGSAVGGAPGAGMTAGATGSTDGPGTEASSAPARPPVKQSAAAIAIAQARQNAGAAAHGTTRRPAPVSAPDYEDFSDDDPDLAASGLVGVPLVKKLLGGQVIEEIVDDA</sequence>
<feature type="compositionally biased region" description="Low complexity" evidence="12">
    <location>
        <begin position="864"/>
        <end position="874"/>
    </location>
</feature>
<reference evidence="14 15" key="1">
    <citation type="submission" date="2017-11" db="EMBL/GenBank/DDBJ databases">
        <title>Genomic Encyclopedia of Archaeal and Bacterial Type Strains, Phase II (KMG-II): From Individual Species to Whole Genera.</title>
        <authorList>
            <person name="Goeker M."/>
        </authorList>
    </citation>
    <scope>NUCLEOTIDE SEQUENCE [LARGE SCALE GENOMIC DNA]</scope>
    <source>
        <strain evidence="14 15">DSM 25478</strain>
    </source>
</reference>
<keyword evidence="5" id="KW-0235">DNA replication</keyword>
<dbReference type="InterPro" id="IPR022754">
    <property type="entry name" value="DNA_pol_III_gamma-3"/>
</dbReference>
<keyword evidence="15" id="KW-1185">Reference proteome</keyword>
<evidence type="ECO:0000256" key="3">
    <source>
        <dbReference type="ARBA" id="ARBA00022679"/>
    </source>
</evidence>
<protein>
    <recommendedName>
        <fullName evidence="2">DNA-directed DNA polymerase</fullName>
        <ecNumber evidence="2">2.7.7.7</ecNumber>
    </recommendedName>
</protein>
<evidence type="ECO:0000256" key="6">
    <source>
        <dbReference type="ARBA" id="ARBA00022723"/>
    </source>
</evidence>
<dbReference type="InterPro" id="IPR008921">
    <property type="entry name" value="DNA_pol3_clamp-load_cplx_C"/>
</dbReference>
<organism evidence="14 15">
    <name type="scientific">Sediminihabitans luteus</name>
    <dbReference type="NCBI Taxonomy" id="1138585"/>
    <lineage>
        <taxon>Bacteria</taxon>
        <taxon>Bacillati</taxon>
        <taxon>Actinomycetota</taxon>
        <taxon>Actinomycetes</taxon>
        <taxon>Micrococcales</taxon>
        <taxon>Cellulomonadaceae</taxon>
        <taxon>Sediminihabitans</taxon>
    </lineage>
</organism>
<dbReference type="GO" id="GO:0006261">
    <property type="term" value="P:DNA-templated DNA replication"/>
    <property type="evidence" value="ECO:0007669"/>
    <property type="project" value="TreeGrafter"/>
</dbReference>